<organism evidence="1 2">
    <name type="scientific">Pseudomonas frederiksbergensis</name>
    <dbReference type="NCBI Taxonomy" id="104087"/>
    <lineage>
        <taxon>Bacteria</taxon>
        <taxon>Pseudomonadati</taxon>
        <taxon>Pseudomonadota</taxon>
        <taxon>Gammaproteobacteria</taxon>
        <taxon>Pseudomonadales</taxon>
        <taxon>Pseudomonadaceae</taxon>
        <taxon>Pseudomonas</taxon>
    </lineage>
</organism>
<gene>
    <name evidence="1" type="ORF">BK666_20020</name>
</gene>
<dbReference type="AlphaFoldDB" id="A0A423JZE3"/>
<accession>A0A423JZE3</accession>
<dbReference type="EMBL" id="MOBQ01000024">
    <property type="protein sequence ID" value="RON43374.1"/>
    <property type="molecule type" value="Genomic_DNA"/>
</dbReference>
<sequence length="180" mass="20943">MIDFENTLITAHDRLNSAYTQYECTTDELARKFYELVLQSCIFQYEICVEMASIIRNKPMGFSLNVALKGLVHRLFEYNKILESQIIKKLLHLCSTRNILIDRTEIKSERKKWKSEFHKLESWAATRNYATGHYDPNFEKQMMAVLNIELTEVMDVCAAFISFNMSILKILLKAGRGNCA</sequence>
<dbReference type="Proteomes" id="UP000285349">
    <property type="component" value="Unassembled WGS sequence"/>
</dbReference>
<reference evidence="1 2" key="1">
    <citation type="submission" date="2016-10" db="EMBL/GenBank/DDBJ databases">
        <title>Comparative genome analysis of multiple Pseudomonas spp. focuses on biocontrol and plant growth promoting traits.</title>
        <authorList>
            <person name="Tao X.-Y."/>
            <person name="Taylor C.G."/>
        </authorList>
    </citation>
    <scope>NUCLEOTIDE SEQUENCE [LARGE SCALE GENOMIC DNA]</scope>
    <source>
        <strain evidence="1 2">37A10</strain>
    </source>
</reference>
<dbReference type="RefSeq" id="WP_123512430.1">
    <property type="nucleotide sequence ID" value="NZ_MOBQ01000024.1"/>
</dbReference>
<comment type="caution">
    <text evidence="1">The sequence shown here is derived from an EMBL/GenBank/DDBJ whole genome shotgun (WGS) entry which is preliminary data.</text>
</comment>
<evidence type="ECO:0000313" key="1">
    <source>
        <dbReference type="EMBL" id="RON43374.1"/>
    </source>
</evidence>
<protein>
    <recommendedName>
        <fullName evidence="3">HEPN AbiU2-like domain-containing protein</fullName>
    </recommendedName>
</protein>
<evidence type="ECO:0000313" key="2">
    <source>
        <dbReference type="Proteomes" id="UP000285349"/>
    </source>
</evidence>
<proteinExistence type="predicted"/>
<name>A0A423JZE3_9PSED</name>
<evidence type="ECO:0008006" key="3">
    <source>
        <dbReference type="Google" id="ProtNLM"/>
    </source>
</evidence>